<keyword evidence="3" id="KW-1185">Reference proteome</keyword>
<dbReference type="InterPro" id="IPR005180">
    <property type="entry name" value="DUF302"/>
</dbReference>
<feature type="domain" description="DUF302" evidence="1">
    <location>
        <begin position="36"/>
        <end position="98"/>
    </location>
</feature>
<gene>
    <name evidence="2" type="ORF">HGH91_06615</name>
</gene>
<reference evidence="2 3" key="1">
    <citation type="submission" date="2020-04" db="EMBL/GenBank/DDBJ databases">
        <authorList>
            <person name="Yin C."/>
        </authorList>
    </citation>
    <scope>NUCLEOTIDE SEQUENCE [LARGE SCALE GENOMIC DNA]</scope>
    <source>
        <strain evidence="2 3">Ak56</strain>
    </source>
</reference>
<dbReference type="RefSeq" id="WP_168737633.1">
    <property type="nucleotide sequence ID" value="NZ_JABAHZ010000001.1"/>
</dbReference>
<evidence type="ECO:0000259" key="1">
    <source>
        <dbReference type="Pfam" id="PF03625"/>
    </source>
</evidence>
<evidence type="ECO:0000313" key="3">
    <source>
        <dbReference type="Proteomes" id="UP000552864"/>
    </source>
</evidence>
<dbReference type="InterPro" id="IPR035923">
    <property type="entry name" value="TT1751-like_sf"/>
</dbReference>
<dbReference type="EMBL" id="JABAHZ010000001">
    <property type="protein sequence ID" value="NLR78289.1"/>
    <property type="molecule type" value="Genomic_DNA"/>
</dbReference>
<comment type="caution">
    <text evidence="2">The sequence shown here is derived from an EMBL/GenBank/DDBJ whole genome shotgun (WGS) entry which is preliminary data.</text>
</comment>
<dbReference type="Gene3D" id="3.30.310.70">
    <property type="entry name" value="TT1751-like domain"/>
    <property type="match status" value="1"/>
</dbReference>
<accession>A0A847SMA5</accession>
<dbReference type="CDD" id="cd14797">
    <property type="entry name" value="DUF302"/>
    <property type="match status" value="1"/>
</dbReference>
<dbReference type="Pfam" id="PF03625">
    <property type="entry name" value="DUF302"/>
    <property type="match status" value="1"/>
</dbReference>
<evidence type="ECO:0000313" key="2">
    <source>
        <dbReference type="EMBL" id="NLR78289.1"/>
    </source>
</evidence>
<name>A0A847SMA5_9BACT</name>
<dbReference type="SUPFAM" id="SSF103247">
    <property type="entry name" value="TT1751-like"/>
    <property type="match status" value="1"/>
</dbReference>
<dbReference type="PANTHER" id="PTHR38342:SF2">
    <property type="entry name" value="INNER MEMBRANE OR EXPORTED"/>
    <property type="match status" value="1"/>
</dbReference>
<protein>
    <submittedName>
        <fullName evidence="2">DUF302 domain-containing protein</fullName>
    </submittedName>
</protein>
<organism evidence="2 3">
    <name type="scientific">Chitinophaga eiseniae</name>
    <dbReference type="NCBI Taxonomy" id="634771"/>
    <lineage>
        <taxon>Bacteria</taxon>
        <taxon>Pseudomonadati</taxon>
        <taxon>Bacteroidota</taxon>
        <taxon>Chitinophagia</taxon>
        <taxon>Chitinophagales</taxon>
        <taxon>Chitinophagaceae</taxon>
        <taxon>Chitinophaga</taxon>
    </lineage>
</organism>
<dbReference type="PANTHER" id="PTHR38342">
    <property type="entry name" value="SLR5037 PROTEIN"/>
    <property type="match status" value="1"/>
</dbReference>
<proteinExistence type="predicted"/>
<dbReference type="AlphaFoldDB" id="A0A847SMA5"/>
<dbReference type="Proteomes" id="UP000552864">
    <property type="component" value="Unassembled WGS sequence"/>
</dbReference>
<sequence length="127" mass="14196">MKTDKINTVIDQPFEQVLTAARKAIVNNGFLLLHEINPQAILASHQIVIGPIRQLLFFHPAYMQQLLQADPNAVIEVPLKLVLREVDDHSTAVTYSDPVLQLQDYSGLETLGSELSQRVTALLKELL</sequence>